<dbReference type="SUPFAM" id="SSF51621">
    <property type="entry name" value="Phosphoenolpyruvate/pyruvate domain"/>
    <property type="match status" value="1"/>
</dbReference>
<comment type="pathway">
    <text evidence="3">Carbohydrate biosynthesis; gluconeogenesis.</text>
</comment>
<dbReference type="Pfam" id="PF01326">
    <property type="entry name" value="PPDK_N"/>
    <property type="match status" value="1"/>
</dbReference>
<sequence>MSHYTKAFAALGKEDTAIAGGKGANLGELTRAGLPVPEGFVVTVRAYLDSLESAGLHEEVRAAFDQAMAAASSPELAAACERVRALVHKAGVSQQVREQVERAYRELGADQPVAVRSSATSEDGADTSFAGMNATYTNVIGVQEVLARLTECWASLFGARVVAYRANRGMAEEPAIAVVVQRMVDSERSGVAFTADPSTQDRNRIVVEAAFGLGEVVVSGAVEPDTYVLDKNGPRLLDTRTGRQRFKIVRGPSGHDLRVDLSPEEGAEQVLTEDEAIAVARLAAEAERHYGCPQDVEWAIAEGRTWLVQARPITTLTDGGVLARGLAASPGTATGRVRVLSDPCQGGQFLDGEVLVARMTSPDWVPVMRRAAALVTDGGGMTCHAAIVARELRVPCVVGTREGTTRLRDGDLVTVNGSTGEVLAGRLDRPARTEPRPTAAGWAPESLGTKVYVNLAVPERAEEVAALPVDGVGLLRAEFILTQALGGEHPRQLLAAGGDAEFVARMSEALLRITTAFAPRPVVYRATDFRTNEFRALAGGERFEPVEANPMIGYRGCYRYVREPQLFGLELDALAAVREQTPNLHLMLPFVRTCWELRECLRVVDASPLGAQRGLHRWVMAEVPSAAYWIPEYARLGVDGISIGSNDLTQLVLGVDRDSQLCAELFDESDPAVLDMIERIVRAATEAGMTTSLCGQAPSTRPGFAERLVRMGITSVSVNPDAVGAVRSEIGSAERGLLLRSARER</sequence>
<organism evidence="18 19">
    <name type="scientific">Kutzneria viridogrisea</name>
    <dbReference type="NCBI Taxonomy" id="47990"/>
    <lineage>
        <taxon>Bacteria</taxon>
        <taxon>Bacillati</taxon>
        <taxon>Actinomycetota</taxon>
        <taxon>Actinomycetes</taxon>
        <taxon>Pseudonocardiales</taxon>
        <taxon>Pseudonocardiaceae</taxon>
        <taxon>Kutzneria</taxon>
    </lineage>
</organism>
<keyword evidence="7 18" id="KW-0808">Transferase</keyword>
<dbReference type="EC" id="2.7.9.2" evidence="5"/>
<dbReference type="InterPro" id="IPR008279">
    <property type="entry name" value="PEP-util_enz_mobile_dom"/>
</dbReference>
<comment type="caution">
    <text evidence="18">The sequence shown here is derived from an EMBL/GenBank/DDBJ whole genome shotgun (WGS) entry which is preliminary data.</text>
</comment>
<dbReference type="EMBL" id="JACJID010000010">
    <property type="protein sequence ID" value="MBA8932031.1"/>
    <property type="molecule type" value="Genomic_DNA"/>
</dbReference>
<accession>A0ABR6BZG7</accession>
<evidence type="ECO:0000256" key="14">
    <source>
        <dbReference type="ARBA" id="ARBA00047700"/>
    </source>
</evidence>
<evidence type="ECO:0000259" key="16">
    <source>
        <dbReference type="Pfam" id="PF01326"/>
    </source>
</evidence>
<keyword evidence="9" id="KW-0547">Nucleotide-binding</keyword>
<evidence type="ECO:0000256" key="7">
    <source>
        <dbReference type="ARBA" id="ARBA00022679"/>
    </source>
</evidence>
<evidence type="ECO:0000256" key="10">
    <source>
        <dbReference type="ARBA" id="ARBA00022777"/>
    </source>
</evidence>
<protein>
    <recommendedName>
        <fullName evidence="6">Phosphoenolpyruvate synthase</fullName>
        <ecNumber evidence="5">2.7.9.2</ecNumber>
    </recommendedName>
    <alternativeName>
        <fullName evidence="13">Pyruvate, water dikinase</fullName>
    </alternativeName>
</protein>
<feature type="domain" description="PEP-utilising enzyme C-terminal" evidence="17">
    <location>
        <begin position="442"/>
        <end position="733"/>
    </location>
</feature>
<dbReference type="InterPro" id="IPR023151">
    <property type="entry name" value="PEP_util_CS"/>
</dbReference>
<feature type="domain" description="PEP-utilising enzyme mobile" evidence="15">
    <location>
        <begin position="351"/>
        <end position="420"/>
    </location>
</feature>
<evidence type="ECO:0000256" key="1">
    <source>
        <dbReference type="ARBA" id="ARBA00001946"/>
    </source>
</evidence>
<evidence type="ECO:0000259" key="15">
    <source>
        <dbReference type="Pfam" id="PF00391"/>
    </source>
</evidence>
<dbReference type="SUPFAM" id="SSF56059">
    <property type="entry name" value="Glutathione synthetase ATP-binding domain-like"/>
    <property type="match status" value="1"/>
</dbReference>
<evidence type="ECO:0000256" key="12">
    <source>
        <dbReference type="ARBA" id="ARBA00022842"/>
    </source>
</evidence>
<feature type="domain" description="Pyruvate phosphate dikinase AMP/ATP-binding" evidence="16">
    <location>
        <begin position="18"/>
        <end position="317"/>
    </location>
</feature>
<dbReference type="InterPro" id="IPR015813">
    <property type="entry name" value="Pyrv/PenolPyrv_kinase-like_dom"/>
</dbReference>
<dbReference type="Gene3D" id="3.20.20.60">
    <property type="entry name" value="Phosphoenolpyruvate-binding domains"/>
    <property type="match status" value="1"/>
</dbReference>
<evidence type="ECO:0000259" key="17">
    <source>
        <dbReference type="Pfam" id="PF02896"/>
    </source>
</evidence>
<dbReference type="InterPro" id="IPR040442">
    <property type="entry name" value="Pyrv_kinase-like_dom_sf"/>
</dbReference>
<evidence type="ECO:0000256" key="13">
    <source>
        <dbReference type="ARBA" id="ARBA00033470"/>
    </source>
</evidence>
<evidence type="ECO:0000313" key="19">
    <source>
        <dbReference type="Proteomes" id="UP000517916"/>
    </source>
</evidence>
<keyword evidence="19" id="KW-1185">Reference proteome</keyword>
<reference evidence="18 19" key="1">
    <citation type="submission" date="2020-08" db="EMBL/GenBank/DDBJ databases">
        <title>Genomic Encyclopedia of Archaeal and Bacterial Type Strains, Phase II (KMG-II): from individual species to whole genera.</title>
        <authorList>
            <person name="Goeker M."/>
        </authorList>
    </citation>
    <scope>NUCLEOTIDE SEQUENCE [LARGE SCALE GENOMIC DNA]</scope>
    <source>
        <strain evidence="18 19">DSM 43850</strain>
    </source>
</reference>
<evidence type="ECO:0000256" key="4">
    <source>
        <dbReference type="ARBA" id="ARBA00007837"/>
    </source>
</evidence>
<dbReference type="RefSeq" id="WP_025357113.1">
    <property type="nucleotide sequence ID" value="NZ_BAAABQ010000049.1"/>
</dbReference>
<proteinExistence type="inferred from homology"/>
<dbReference type="InterPro" id="IPR013815">
    <property type="entry name" value="ATP_grasp_subdomain_1"/>
</dbReference>
<keyword evidence="18" id="KW-0670">Pyruvate</keyword>
<evidence type="ECO:0000313" key="18">
    <source>
        <dbReference type="EMBL" id="MBA8932031.1"/>
    </source>
</evidence>
<dbReference type="PANTHER" id="PTHR43030">
    <property type="entry name" value="PHOSPHOENOLPYRUVATE SYNTHASE"/>
    <property type="match status" value="1"/>
</dbReference>
<evidence type="ECO:0000256" key="6">
    <source>
        <dbReference type="ARBA" id="ARBA00021623"/>
    </source>
</evidence>
<evidence type="ECO:0000256" key="9">
    <source>
        <dbReference type="ARBA" id="ARBA00022741"/>
    </source>
</evidence>
<dbReference type="PROSITE" id="PS00742">
    <property type="entry name" value="PEP_ENZYMES_2"/>
    <property type="match status" value="1"/>
</dbReference>
<name>A0ABR6BZG7_9PSEU</name>
<dbReference type="Gene3D" id="3.30.1490.20">
    <property type="entry name" value="ATP-grasp fold, A domain"/>
    <property type="match status" value="1"/>
</dbReference>
<evidence type="ECO:0000256" key="3">
    <source>
        <dbReference type="ARBA" id="ARBA00004742"/>
    </source>
</evidence>
<keyword evidence="10" id="KW-0418">Kinase</keyword>
<dbReference type="Proteomes" id="UP000517916">
    <property type="component" value="Unassembled WGS sequence"/>
</dbReference>
<keyword evidence="8" id="KW-0479">Metal-binding</keyword>
<dbReference type="PANTHER" id="PTHR43030:SF1">
    <property type="entry name" value="PHOSPHOENOLPYRUVATE SYNTHASE"/>
    <property type="match status" value="1"/>
</dbReference>
<dbReference type="Gene3D" id="3.30.470.20">
    <property type="entry name" value="ATP-grasp fold, B domain"/>
    <property type="match status" value="1"/>
</dbReference>
<dbReference type="InterPro" id="IPR018274">
    <property type="entry name" value="PEP_util_AS"/>
</dbReference>
<comment type="catalytic activity">
    <reaction evidence="14">
        <text>pyruvate + ATP + H2O = phosphoenolpyruvate + AMP + phosphate + 2 H(+)</text>
        <dbReference type="Rhea" id="RHEA:11364"/>
        <dbReference type="ChEBI" id="CHEBI:15361"/>
        <dbReference type="ChEBI" id="CHEBI:15377"/>
        <dbReference type="ChEBI" id="CHEBI:15378"/>
        <dbReference type="ChEBI" id="CHEBI:30616"/>
        <dbReference type="ChEBI" id="CHEBI:43474"/>
        <dbReference type="ChEBI" id="CHEBI:58702"/>
        <dbReference type="ChEBI" id="CHEBI:456215"/>
        <dbReference type="EC" id="2.7.9.2"/>
    </reaction>
</comment>
<comment type="function">
    <text evidence="2">Catalyzes the phosphorylation of pyruvate to phosphoenolpyruvate.</text>
</comment>
<evidence type="ECO:0000256" key="11">
    <source>
        <dbReference type="ARBA" id="ARBA00022840"/>
    </source>
</evidence>
<dbReference type="Pfam" id="PF00391">
    <property type="entry name" value="PEP-utilizers"/>
    <property type="match status" value="1"/>
</dbReference>
<comment type="similarity">
    <text evidence="4">Belongs to the PEP-utilizing enzyme family.</text>
</comment>
<dbReference type="PROSITE" id="PS00370">
    <property type="entry name" value="PEP_ENZYMES_PHOS_SITE"/>
    <property type="match status" value="1"/>
</dbReference>
<keyword evidence="11" id="KW-0067">ATP-binding</keyword>
<dbReference type="InterPro" id="IPR000121">
    <property type="entry name" value="PEP_util_C"/>
</dbReference>
<gene>
    <name evidence="18" type="ORF">BC739_009290</name>
</gene>
<dbReference type="InterPro" id="IPR036637">
    <property type="entry name" value="Phosphohistidine_dom_sf"/>
</dbReference>
<dbReference type="NCBIfam" id="NF005057">
    <property type="entry name" value="PRK06464.1"/>
    <property type="match status" value="1"/>
</dbReference>
<dbReference type="GO" id="GO:0008986">
    <property type="term" value="F:pyruvate, water dikinase activity"/>
    <property type="evidence" value="ECO:0007669"/>
    <property type="project" value="UniProtKB-EC"/>
</dbReference>
<dbReference type="NCBIfam" id="TIGR01418">
    <property type="entry name" value="PEP_synth"/>
    <property type="match status" value="1"/>
</dbReference>
<comment type="cofactor">
    <cofactor evidence="1">
        <name>Mg(2+)</name>
        <dbReference type="ChEBI" id="CHEBI:18420"/>
    </cofactor>
</comment>
<evidence type="ECO:0000256" key="2">
    <source>
        <dbReference type="ARBA" id="ARBA00002988"/>
    </source>
</evidence>
<dbReference type="InterPro" id="IPR002192">
    <property type="entry name" value="PPDK_AMP/ATP-bd"/>
</dbReference>
<dbReference type="Gene3D" id="3.50.30.10">
    <property type="entry name" value="Phosphohistidine domain"/>
    <property type="match status" value="1"/>
</dbReference>
<evidence type="ECO:0000256" key="8">
    <source>
        <dbReference type="ARBA" id="ARBA00022723"/>
    </source>
</evidence>
<dbReference type="SUPFAM" id="SSF52009">
    <property type="entry name" value="Phosphohistidine domain"/>
    <property type="match status" value="1"/>
</dbReference>
<dbReference type="Pfam" id="PF02896">
    <property type="entry name" value="PEP-utilizers_C"/>
    <property type="match status" value="1"/>
</dbReference>
<keyword evidence="12" id="KW-0460">Magnesium</keyword>
<dbReference type="InterPro" id="IPR006319">
    <property type="entry name" value="PEP_synth"/>
</dbReference>
<evidence type="ECO:0000256" key="5">
    <source>
        <dbReference type="ARBA" id="ARBA00011996"/>
    </source>
</evidence>